<gene>
    <name evidence="1" type="ORF">CEXT_76201</name>
</gene>
<sequence length="108" mass="12651">MFANLMPYWTASVSHVKKISSCLFSLSTAALQEKPLAVFWMRVAEKTTSRKVMKEKDQIIKLHEVRYKHKSKYNPDASETDIVKKNLRWQASFHWKRPIGKHSCRTKG</sequence>
<name>A0AAV4PBI7_CAEEX</name>
<accession>A0AAV4PBI7</accession>
<reference evidence="1 2" key="1">
    <citation type="submission" date="2021-06" db="EMBL/GenBank/DDBJ databases">
        <title>Caerostris extrusa draft genome.</title>
        <authorList>
            <person name="Kono N."/>
            <person name="Arakawa K."/>
        </authorList>
    </citation>
    <scope>NUCLEOTIDE SEQUENCE [LARGE SCALE GENOMIC DNA]</scope>
</reference>
<keyword evidence="2" id="KW-1185">Reference proteome</keyword>
<dbReference type="AlphaFoldDB" id="A0AAV4PBI7"/>
<protein>
    <submittedName>
        <fullName evidence="1">Uncharacterized protein</fullName>
    </submittedName>
</protein>
<dbReference type="Proteomes" id="UP001054945">
    <property type="component" value="Unassembled WGS sequence"/>
</dbReference>
<dbReference type="EMBL" id="BPLR01004133">
    <property type="protein sequence ID" value="GIX92517.1"/>
    <property type="molecule type" value="Genomic_DNA"/>
</dbReference>
<evidence type="ECO:0000313" key="2">
    <source>
        <dbReference type="Proteomes" id="UP001054945"/>
    </source>
</evidence>
<proteinExistence type="predicted"/>
<comment type="caution">
    <text evidence="1">The sequence shown here is derived from an EMBL/GenBank/DDBJ whole genome shotgun (WGS) entry which is preliminary data.</text>
</comment>
<organism evidence="1 2">
    <name type="scientific">Caerostris extrusa</name>
    <name type="common">Bark spider</name>
    <name type="synonym">Caerostris bankana</name>
    <dbReference type="NCBI Taxonomy" id="172846"/>
    <lineage>
        <taxon>Eukaryota</taxon>
        <taxon>Metazoa</taxon>
        <taxon>Ecdysozoa</taxon>
        <taxon>Arthropoda</taxon>
        <taxon>Chelicerata</taxon>
        <taxon>Arachnida</taxon>
        <taxon>Araneae</taxon>
        <taxon>Araneomorphae</taxon>
        <taxon>Entelegynae</taxon>
        <taxon>Araneoidea</taxon>
        <taxon>Araneidae</taxon>
        <taxon>Caerostris</taxon>
    </lineage>
</organism>
<evidence type="ECO:0000313" key="1">
    <source>
        <dbReference type="EMBL" id="GIX92517.1"/>
    </source>
</evidence>